<accession>Q751M4</accession>
<name>Q751M4_EREGS</name>
<evidence type="ECO:0000256" key="1">
    <source>
        <dbReference type="SAM" id="MobiDB-lite"/>
    </source>
</evidence>
<dbReference type="PANTHER" id="PTHR36826">
    <property type="entry name" value="PROTEIN ECM13"/>
    <property type="match status" value="1"/>
</dbReference>
<proteinExistence type="predicted"/>
<dbReference type="InterPro" id="IPR037738">
    <property type="entry name" value="Ecm13-like"/>
</dbReference>
<dbReference type="GeneID" id="4622633"/>
<dbReference type="RefSeq" id="NP_986340.2">
    <property type="nucleotide sequence ID" value="NM_211402.2"/>
</dbReference>
<dbReference type="Proteomes" id="UP000000591">
    <property type="component" value="Chromosome VII"/>
</dbReference>
<evidence type="ECO:0000313" key="2">
    <source>
        <dbReference type="EMBL" id="AAS54164.2"/>
    </source>
</evidence>
<dbReference type="STRING" id="284811.Q751M4"/>
<sequence length="188" mass="19248">MKQLTASEQYLLASKARHKLIYAARAKGQDHQLRVLVGHANMLDRITAALGSGRAAPRSGPAEDAGSHSSGRRHAGELGSDLGTKARSGGSGCASLTRAAEAGGEITCTGTKARRQAGSSAYGRCASQAEGGGAAAAAKYPYLHGYAECGSAGSAGRFSAARLGAEREGHDDCFSESEELLSLRPICI</sequence>
<feature type="region of interest" description="Disordered" evidence="1">
    <location>
        <begin position="52"/>
        <end position="89"/>
    </location>
</feature>
<dbReference type="HOGENOM" id="CLU_1440723_0_0_1"/>
<gene>
    <name evidence="2" type="ORF">AGOS_AGL327W</name>
</gene>
<dbReference type="EMBL" id="AE016820">
    <property type="protein sequence ID" value="AAS54164.2"/>
    <property type="molecule type" value="Genomic_DNA"/>
</dbReference>
<reference evidence="3" key="2">
    <citation type="journal article" date="2013" name="G3 (Bethesda)">
        <title>Genomes of Ashbya fungi isolated from insects reveal four mating-type loci, numerous translocations, lack of transposons, and distinct gene duplications.</title>
        <authorList>
            <person name="Dietrich F.S."/>
            <person name="Voegeli S."/>
            <person name="Kuo S."/>
            <person name="Philippsen P."/>
        </authorList>
    </citation>
    <scope>GENOME REANNOTATION</scope>
    <source>
        <strain evidence="3">ATCC 10895 / CBS 109.51 / FGSC 9923 / NRRL Y-1056</strain>
    </source>
</reference>
<evidence type="ECO:0000313" key="3">
    <source>
        <dbReference type="Proteomes" id="UP000000591"/>
    </source>
</evidence>
<dbReference type="OrthoDB" id="5431245at2759"/>
<organism evidence="2 3">
    <name type="scientific">Eremothecium gossypii (strain ATCC 10895 / CBS 109.51 / FGSC 9923 / NRRL Y-1056)</name>
    <name type="common">Yeast</name>
    <name type="synonym">Ashbya gossypii</name>
    <dbReference type="NCBI Taxonomy" id="284811"/>
    <lineage>
        <taxon>Eukaryota</taxon>
        <taxon>Fungi</taxon>
        <taxon>Dikarya</taxon>
        <taxon>Ascomycota</taxon>
        <taxon>Saccharomycotina</taxon>
        <taxon>Saccharomycetes</taxon>
        <taxon>Saccharomycetales</taxon>
        <taxon>Saccharomycetaceae</taxon>
        <taxon>Eremothecium</taxon>
    </lineage>
</organism>
<dbReference type="PANTHER" id="PTHR36826:SF1">
    <property type="entry name" value="PROTEIN ECM13"/>
    <property type="match status" value="1"/>
</dbReference>
<dbReference type="AlphaFoldDB" id="Q751M4"/>
<protein>
    <submittedName>
        <fullName evidence="2">AGL327Wp</fullName>
    </submittedName>
</protein>
<keyword evidence="3" id="KW-1185">Reference proteome</keyword>
<reference evidence="2 3" key="1">
    <citation type="journal article" date="2004" name="Science">
        <title>The Ashbya gossypii genome as a tool for mapping the ancient Saccharomyces cerevisiae genome.</title>
        <authorList>
            <person name="Dietrich F.S."/>
            <person name="Voegeli S."/>
            <person name="Brachat S."/>
            <person name="Lerch A."/>
            <person name="Gates K."/>
            <person name="Steiner S."/>
            <person name="Mohr C."/>
            <person name="Pohlmann R."/>
            <person name="Luedi P."/>
            <person name="Choi S."/>
            <person name="Wing R.A."/>
            <person name="Flavier A."/>
            <person name="Gaffney T.D."/>
            <person name="Philippsen P."/>
        </authorList>
    </citation>
    <scope>NUCLEOTIDE SEQUENCE [LARGE SCALE GENOMIC DNA]</scope>
    <source>
        <strain evidence="3">ATCC 10895 / CBS 109.51 / FGSC 9923 / NRRL Y-1056</strain>
    </source>
</reference>
<dbReference type="InParanoid" id="Q751M4"/>
<dbReference type="KEGG" id="ago:AGOS_AGL327W"/>